<evidence type="ECO:0000256" key="5">
    <source>
        <dbReference type="ARBA" id="ARBA00022448"/>
    </source>
</evidence>
<keyword evidence="5 20" id="KW-0813">Transport</keyword>
<evidence type="ECO:0000256" key="4">
    <source>
        <dbReference type="ARBA" id="ARBA00011984"/>
    </source>
</evidence>
<evidence type="ECO:0000256" key="12">
    <source>
        <dbReference type="ARBA" id="ARBA00023134"/>
    </source>
</evidence>
<feature type="binding site" evidence="17">
    <location>
        <position position="175"/>
    </location>
    <ligand>
        <name>GTP</name>
        <dbReference type="ChEBI" id="CHEBI:37565"/>
    </ligand>
</feature>
<dbReference type="GO" id="GO:0005525">
    <property type="term" value="F:GTP binding"/>
    <property type="evidence" value="ECO:0007669"/>
    <property type="project" value="UniProtKB-KW"/>
</dbReference>
<feature type="binding site" evidence="17">
    <location>
        <position position="132"/>
    </location>
    <ligand>
        <name>GTP</name>
        <dbReference type="ChEBI" id="CHEBI:37565"/>
    </ligand>
</feature>
<feature type="binding site" evidence="17">
    <location>
        <position position="129"/>
    </location>
    <ligand>
        <name>GTP</name>
        <dbReference type="ChEBI" id="CHEBI:37565"/>
    </ligand>
</feature>
<organism evidence="21">
    <name type="scientific">Phallusia mammillata</name>
    <dbReference type="NCBI Taxonomy" id="59560"/>
    <lineage>
        <taxon>Eukaryota</taxon>
        <taxon>Metazoa</taxon>
        <taxon>Chordata</taxon>
        <taxon>Tunicata</taxon>
        <taxon>Ascidiacea</taxon>
        <taxon>Phlebobranchia</taxon>
        <taxon>Ascidiidae</taxon>
        <taxon>Phallusia</taxon>
    </lineage>
</organism>
<evidence type="ECO:0000256" key="17">
    <source>
        <dbReference type="PIRSR" id="PIRSR606687-2"/>
    </source>
</evidence>
<evidence type="ECO:0000256" key="2">
    <source>
        <dbReference type="ARBA" id="ARBA00004656"/>
    </source>
</evidence>
<dbReference type="GO" id="GO:0016192">
    <property type="term" value="P:vesicle-mediated transport"/>
    <property type="evidence" value="ECO:0007669"/>
    <property type="project" value="UniProtKB-KW"/>
</dbReference>
<evidence type="ECO:0000256" key="13">
    <source>
        <dbReference type="ARBA" id="ARBA00023136"/>
    </source>
</evidence>
<dbReference type="AlphaFoldDB" id="A0A6F9DQZ6"/>
<evidence type="ECO:0000256" key="8">
    <source>
        <dbReference type="ARBA" id="ARBA00022824"/>
    </source>
</evidence>
<feature type="binding site" evidence="17">
    <location>
        <position position="30"/>
    </location>
    <ligand>
        <name>GTP</name>
        <dbReference type="ChEBI" id="CHEBI:37565"/>
    </ligand>
</feature>
<evidence type="ECO:0000256" key="16">
    <source>
        <dbReference type="PIRSR" id="PIRSR606687-1"/>
    </source>
</evidence>
<feature type="binding site" evidence="18">
    <location>
        <position position="73"/>
    </location>
    <ligand>
        <name>GTP</name>
        <dbReference type="ChEBI" id="CHEBI:37565"/>
    </ligand>
</feature>
<evidence type="ECO:0000313" key="21">
    <source>
        <dbReference type="EMBL" id="CAB3265862.1"/>
    </source>
</evidence>
<comment type="subcellular location">
    <subcellularLocation>
        <location evidence="1">Endoplasmic reticulum membrane</location>
        <topology evidence="1">Peripheral membrane protein</topology>
    </subcellularLocation>
    <subcellularLocation>
        <location evidence="14">Golgi apparatus</location>
        <location evidence="14">Golgi stack membrane</location>
        <topology evidence="14">Peripheral membrane protein</topology>
    </subcellularLocation>
    <subcellularLocation>
        <location evidence="2">Lysosome membrane</location>
    </subcellularLocation>
</comment>
<evidence type="ECO:0000256" key="1">
    <source>
        <dbReference type="ARBA" id="ARBA00004406"/>
    </source>
</evidence>
<dbReference type="FunFam" id="3.40.50.300:FF:000161">
    <property type="entry name" value="Small COPII coat GTPase"/>
    <property type="match status" value="1"/>
</dbReference>
<sequence>MFIWDWFKVALQTLGLYKKSGKLMFLGLDNAGKTTLLHMLKDDKMSVHEPTMHPTSENLTMGSISFTTYDLGGHEQARKVWKDYFPAVNGIVFLVDAADRTRFNEAKEELDSLLMDEQIANAPVLILGNKIDMPTAVSEDELRSFFRLRSTGKGQVSVDSLGGARPTELFMCSVLKKQGYGEGFRWLSQYI</sequence>
<feature type="binding site" evidence="17">
    <location>
        <position position="174"/>
    </location>
    <ligand>
        <name>GTP</name>
        <dbReference type="ChEBI" id="CHEBI:37565"/>
    </ligand>
</feature>
<dbReference type="EMBL" id="LR790000">
    <property type="protein sequence ID" value="CAB3265862.1"/>
    <property type="molecule type" value="mRNA"/>
</dbReference>
<dbReference type="InterPro" id="IPR006687">
    <property type="entry name" value="Small_GTPase_SAR1"/>
</dbReference>
<dbReference type="PROSITE" id="PS51422">
    <property type="entry name" value="SAR1"/>
    <property type="match status" value="1"/>
</dbReference>
<dbReference type="GO" id="GO:0032580">
    <property type="term" value="C:Golgi cisterna membrane"/>
    <property type="evidence" value="ECO:0007669"/>
    <property type="project" value="UniProtKB-SubCell"/>
</dbReference>
<dbReference type="GO" id="GO:0003925">
    <property type="term" value="F:G protein activity"/>
    <property type="evidence" value="ECO:0007669"/>
    <property type="project" value="UniProtKB-EC"/>
</dbReference>
<evidence type="ECO:0000256" key="15">
    <source>
        <dbReference type="ARBA" id="ARBA00047660"/>
    </source>
</evidence>
<evidence type="ECO:0000256" key="11">
    <source>
        <dbReference type="ARBA" id="ARBA00023034"/>
    </source>
</evidence>
<accession>A0A6F9DQZ6</accession>
<feature type="binding site" evidence="17">
    <location>
        <position position="32"/>
    </location>
    <ligand>
        <name>GTP</name>
        <dbReference type="ChEBI" id="CHEBI:37565"/>
    </ligand>
</feature>
<feature type="binding site" evidence="17">
    <location>
        <position position="35"/>
    </location>
    <ligand>
        <name>GTP</name>
        <dbReference type="ChEBI" id="CHEBI:37565"/>
    </ligand>
</feature>
<evidence type="ECO:0000256" key="18">
    <source>
        <dbReference type="PIRSR" id="PIRSR606689-1"/>
    </source>
</evidence>
<keyword evidence="12 18" id="KW-0342">GTP-binding</keyword>
<evidence type="ECO:0000256" key="6">
    <source>
        <dbReference type="ARBA" id="ARBA00022741"/>
    </source>
</evidence>
<dbReference type="GO" id="GO:0046872">
    <property type="term" value="F:metal ion binding"/>
    <property type="evidence" value="ECO:0007669"/>
    <property type="project" value="UniProtKB-KW"/>
</dbReference>
<dbReference type="SMART" id="SM00178">
    <property type="entry name" value="SAR"/>
    <property type="match status" value="1"/>
</dbReference>
<dbReference type="PANTHER" id="PTHR45684">
    <property type="entry name" value="RE74312P"/>
    <property type="match status" value="1"/>
</dbReference>
<keyword evidence="13" id="KW-0472">Membrane</keyword>
<dbReference type="InterPro" id="IPR005225">
    <property type="entry name" value="Small_GTP-bd"/>
</dbReference>
<feature type="binding site" evidence="17">
    <location>
        <position position="130"/>
    </location>
    <ligand>
        <name>GTP</name>
        <dbReference type="ChEBI" id="CHEBI:37565"/>
    </ligand>
</feature>
<proteinExistence type="evidence at transcript level"/>
<dbReference type="GO" id="GO:0006886">
    <property type="term" value="P:intracellular protein transport"/>
    <property type="evidence" value="ECO:0007669"/>
    <property type="project" value="InterPro"/>
</dbReference>
<comment type="catalytic activity">
    <reaction evidence="15">
        <text>GTP + H2O = GDP + phosphate + H(+)</text>
        <dbReference type="Rhea" id="RHEA:19669"/>
        <dbReference type="ChEBI" id="CHEBI:15377"/>
        <dbReference type="ChEBI" id="CHEBI:15378"/>
        <dbReference type="ChEBI" id="CHEBI:37565"/>
        <dbReference type="ChEBI" id="CHEBI:43474"/>
        <dbReference type="ChEBI" id="CHEBI:58189"/>
        <dbReference type="EC" id="3.6.5.2"/>
    </reaction>
    <physiologicalReaction direction="left-to-right" evidence="15">
        <dbReference type="Rhea" id="RHEA:19670"/>
    </physiologicalReaction>
</comment>
<keyword evidence="16" id="KW-0479">Metal-binding</keyword>
<dbReference type="PRINTS" id="PR00328">
    <property type="entry name" value="SAR1GTPBP"/>
</dbReference>
<protein>
    <recommendedName>
        <fullName evidence="4">small monomeric GTPase</fullName>
        <ecNumber evidence="4">3.6.5.2</ecNumber>
    </recommendedName>
</protein>
<dbReference type="InterPro" id="IPR027417">
    <property type="entry name" value="P-loop_NTPase"/>
</dbReference>
<keyword evidence="10 20" id="KW-0653">Protein transport</keyword>
<feature type="binding site" evidence="19">
    <location>
        <position position="34"/>
    </location>
    <ligand>
        <name>Mg(2+)</name>
        <dbReference type="ChEBI" id="CHEBI:18420"/>
    </ligand>
</feature>
<keyword evidence="8 20" id="KW-0256">Endoplasmic reticulum</keyword>
<feature type="binding site" evidence="16">
    <location>
        <position position="29"/>
    </location>
    <ligand>
        <name>Mg(2+)</name>
        <dbReference type="ChEBI" id="CHEBI:18420"/>
    </ligand>
</feature>
<evidence type="ECO:0000256" key="3">
    <source>
        <dbReference type="ARBA" id="ARBA00007507"/>
    </source>
</evidence>
<keyword evidence="16" id="KW-0460">Magnesium</keyword>
<dbReference type="SUPFAM" id="SSF52540">
    <property type="entry name" value="P-loop containing nucleoside triphosphate hydrolases"/>
    <property type="match status" value="1"/>
</dbReference>
<dbReference type="PROSITE" id="PS51417">
    <property type="entry name" value="ARF"/>
    <property type="match status" value="1"/>
</dbReference>
<dbReference type="EC" id="3.6.5.2" evidence="4"/>
<feature type="binding site" evidence="17">
    <location>
        <position position="33"/>
    </location>
    <ligand>
        <name>GTP</name>
        <dbReference type="ChEBI" id="CHEBI:37565"/>
    </ligand>
</feature>
<dbReference type="InterPro" id="IPR006689">
    <property type="entry name" value="Small_GTPase_ARF/SAR"/>
</dbReference>
<feature type="binding site" evidence="19">
    <location>
        <position position="51"/>
    </location>
    <ligand>
        <name>Mg(2+)</name>
        <dbReference type="ChEBI" id="CHEBI:18420"/>
    </ligand>
</feature>
<dbReference type="SMART" id="SM00177">
    <property type="entry name" value="ARF"/>
    <property type="match status" value="1"/>
</dbReference>
<evidence type="ECO:0000256" key="20">
    <source>
        <dbReference type="RuleBase" id="RU003926"/>
    </source>
</evidence>
<keyword evidence="7" id="KW-0378">Hydrolase</keyword>
<name>A0A6F9DQZ6_9ASCI</name>
<evidence type="ECO:0000256" key="10">
    <source>
        <dbReference type="ARBA" id="ARBA00022927"/>
    </source>
</evidence>
<gene>
    <name evidence="21" type="primary">Sar1b</name>
</gene>
<reference evidence="21" key="1">
    <citation type="submission" date="2020-04" db="EMBL/GenBank/DDBJ databases">
        <authorList>
            <person name="Neveu A P."/>
        </authorList>
    </citation>
    <scope>NUCLEOTIDE SEQUENCE</scope>
    <source>
        <tissue evidence="21">Whole embryo</tissue>
    </source>
</reference>
<evidence type="ECO:0000256" key="9">
    <source>
        <dbReference type="ARBA" id="ARBA00022892"/>
    </source>
</evidence>
<feature type="binding site" evidence="18">
    <location>
        <begin position="27"/>
        <end position="34"/>
    </location>
    <ligand>
        <name>GTP</name>
        <dbReference type="ChEBI" id="CHEBI:37565"/>
    </ligand>
</feature>
<evidence type="ECO:0000256" key="19">
    <source>
        <dbReference type="PIRSR" id="PIRSR606689-2"/>
    </source>
</evidence>
<dbReference type="NCBIfam" id="TIGR00231">
    <property type="entry name" value="small_GTP"/>
    <property type="match status" value="1"/>
</dbReference>
<dbReference type="Gene3D" id="3.40.50.300">
    <property type="entry name" value="P-loop containing nucleotide triphosphate hydrolases"/>
    <property type="match status" value="1"/>
</dbReference>
<dbReference type="CDD" id="cd00879">
    <property type="entry name" value="Sar1"/>
    <property type="match status" value="1"/>
</dbReference>
<keyword evidence="9 20" id="KW-0931">ER-Golgi transport</keyword>
<keyword evidence="6 17" id="KW-0547">Nucleotide-binding</keyword>
<dbReference type="Pfam" id="PF00025">
    <property type="entry name" value="Arf"/>
    <property type="match status" value="1"/>
</dbReference>
<comment type="similarity">
    <text evidence="3 20">Belongs to the small GTPase superfamily. SAR1 family.</text>
</comment>
<dbReference type="GO" id="GO:0005765">
    <property type="term" value="C:lysosomal membrane"/>
    <property type="evidence" value="ECO:0007669"/>
    <property type="project" value="UniProtKB-SubCell"/>
</dbReference>
<keyword evidence="11 20" id="KW-0333">Golgi apparatus</keyword>
<feature type="binding site" evidence="17">
    <location>
        <position position="34"/>
    </location>
    <ligand>
        <name>GTP</name>
        <dbReference type="ChEBI" id="CHEBI:37565"/>
    </ligand>
</feature>
<feature type="binding site" evidence="18">
    <location>
        <begin position="129"/>
        <end position="132"/>
    </location>
    <ligand>
        <name>GTP</name>
        <dbReference type="ChEBI" id="CHEBI:37565"/>
    </ligand>
</feature>
<dbReference type="GO" id="GO:0005789">
    <property type="term" value="C:endoplasmic reticulum membrane"/>
    <property type="evidence" value="ECO:0007669"/>
    <property type="project" value="UniProtKB-SubCell"/>
</dbReference>
<evidence type="ECO:0000256" key="14">
    <source>
        <dbReference type="ARBA" id="ARBA00037843"/>
    </source>
</evidence>
<evidence type="ECO:0000256" key="7">
    <source>
        <dbReference type="ARBA" id="ARBA00022801"/>
    </source>
</evidence>